<proteinExistence type="predicted"/>
<organism evidence="2 3">
    <name type="scientific">Pichia kluyveri</name>
    <name type="common">Yeast</name>
    <dbReference type="NCBI Taxonomy" id="36015"/>
    <lineage>
        <taxon>Eukaryota</taxon>
        <taxon>Fungi</taxon>
        <taxon>Dikarya</taxon>
        <taxon>Ascomycota</taxon>
        <taxon>Saccharomycotina</taxon>
        <taxon>Pichiomycetes</taxon>
        <taxon>Pichiales</taxon>
        <taxon>Pichiaceae</taxon>
        <taxon>Pichia</taxon>
    </lineage>
</organism>
<reference evidence="2 3" key="1">
    <citation type="journal article" date="2023" name="Elife">
        <title>Identification of key yeast species and microbe-microbe interactions impacting larval growth of Drosophila in the wild.</title>
        <authorList>
            <person name="Mure A."/>
            <person name="Sugiura Y."/>
            <person name="Maeda R."/>
            <person name="Honda K."/>
            <person name="Sakurai N."/>
            <person name="Takahashi Y."/>
            <person name="Watada M."/>
            <person name="Katoh T."/>
            <person name="Gotoh A."/>
            <person name="Gotoh Y."/>
            <person name="Taniguchi I."/>
            <person name="Nakamura K."/>
            <person name="Hayashi T."/>
            <person name="Katayama T."/>
            <person name="Uemura T."/>
            <person name="Hattori Y."/>
        </authorList>
    </citation>
    <scope>NUCLEOTIDE SEQUENCE [LARGE SCALE GENOMIC DNA]</scope>
    <source>
        <strain evidence="2 3">PK-24</strain>
    </source>
</reference>
<comment type="caution">
    <text evidence="2">The sequence shown here is derived from an EMBL/GenBank/DDBJ whole genome shotgun (WGS) entry which is preliminary data.</text>
</comment>
<dbReference type="Proteomes" id="UP001378960">
    <property type="component" value="Unassembled WGS sequence"/>
</dbReference>
<evidence type="ECO:0000256" key="1">
    <source>
        <dbReference type="SAM" id="Coils"/>
    </source>
</evidence>
<keyword evidence="3" id="KW-1185">Reference proteome</keyword>
<feature type="coiled-coil region" evidence="1">
    <location>
        <begin position="44"/>
        <end position="113"/>
    </location>
</feature>
<dbReference type="AlphaFoldDB" id="A0AAV5QX10"/>
<sequence>MWLKEIEKRLDERAQTQSCGLYNTLDYMSNQTLYYKTRCEELQSDETTQLLNSSLNKLESLEKKVKSLESQVFEKEKINHDLMVVYGTAISDKEKIRDEYRKLDIKYNKLVEEMREKMKSIEVINDKVIELQFENNILNNEKLKNNSKR</sequence>
<evidence type="ECO:0000313" key="3">
    <source>
        <dbReference type="Proteomes" id="UP001378960"/>
    </source>
</evidence>
<protein>
    <recommendedName>
        <fullName evidence="4">Autophagy-related protein 16 domain-containing protein</fullName>
    </recommendedName>
</protein>
<gene>
    <name evidence="2" type="ORF">DAPK24_003780</name>
</gene>
<dbReference type="EMBL" id="BTGB01000001">
    <property type="protein sequence ID" value="GMM43803.1"/>
    <property type="molecule type" value="Genomic_DNA"/>
</dbReference>
<keyword evidence="1" id="KW-0175">Coiled coil</keyword>
<accession>A0AAV5QX10</accession>
<evidence type="ECO:0008006" key="4">
    <source>
        <dbReference type="Google" id="ProtNLM"/>
    </source>
</evidence>
<name>A0AAV5QX10_PICKL</name>
<dbReference type="Gene3D" id="1.20.5.170">
    <property type="match status" value="1"/>
</dbReference>
<evidence type="ECO:0000313" key="2">
    <source>
        <dbReference type="EMBL" id="GMM43803.1"/>
    </source>
</evidence>